<dbReference type="AlphaFoldDB" id="A0A4Y2UKN4"/>
<dbReference type="EMBL" id="BGPR01037281">
    <property type="protein sequence ID" value="GBO12844.1"/>
    <property type="molecule type" value="Genomic_DNA"/>
</dbReference>
<keyword evidence="3" id="KW-1185">Reference proteome</keyword>
<accession>A0A4Y2UKN4</accession>
<dbReference type="Proteomes" id="UP000499080">
    <property type="component" value="Unassembled WGS sequence"/>
</dbReference>
<comment type="caution">
    <text evidence="1">The sequence shown here is derived from an EMBL/GenBank/DDBJ whole genome shotgun (WGS) entry which is preliminary data.</text>
</comment>
<gene>
    <name evidence="2" type="ORF">AVEN_176035_1</name>
    <name evidence="1" type="ORF">AVEN_65723_1</name>
</gene>
<name>A0A4Y2UKN4_ARAVE</name>
<evidence type="ECO:0000313" key="1">
    <source>
        <dbReference type="EMBL" id="GBO12754.1"/>
    </source>
</evidence>
<proteinExistence type="predicted"/>
<dbReference type="OrthoDB" id="6766867at2759"/>
<reference evidence="1 3" key="1">
    <citation type="journal article" date="2019" name="Sci. Rep.">
        <title>Orb-weaving spider Araneus ventricosus genome elucidates the spidroin gene catalogue.</title>
        <authorList>
            <person name="Kono N."/>
            <person name="Nakamura H."/>
            <person name="Ohtoshi R."/>
            <person name="Moran D.A.P."/>
            <person name="Shinohara A."/>
            <person name="Yoshida Y."/>
            <person name="Fujiwara M."/>
            <person name="Mori M."/>
            <person name="Tomita M."/>
            <person name="Arakawa K."/>
        </authorList>
    </citation>
    <scope>NUCLEOTIDE SEQUENCE [LARGE SCALE GENOMIC DNA]</scope>
</reference>
<dbReference type="EMBL" id="BGPR01037204">
    <property type="protein sequence ID" value="GBO12754.1"/>
    <property type="molecule type" value="Genomic_DNA"/>
</dbReference>
<evidence type="ECO:0000313" key="3">
    <source>
        <dbReference type="Proteomes" id="UP000499080"/>
    </source>
</evidence>
<sequence>MLSLAKCILKYTEDNDLDVNELESTGCDGTATNTGWKNGVIRNIELKIQRPLQWFICLFHFNEVPFKYLFEYLDGETTRPASFSGKIGKQLVRNCPL</sequence>
<evidence type="ECO:0000313" key="2">
    <source>
        <dbReference type="EMBL" id="GBO12844.1"/>
    </source>
</evidence>
<protein>
    <submittedName>
        <fullName evidence="1">Uncharacterized protein</fullName>
    </submittedName>
</protein>
<organism evidence="1 3">
    <name type="scientific">Araneus ventricosus</name>
    <name type="common">Orbweaver spider</name>
    <name type="synonym">Epeira ventricosa</name>
    <dbReference type="NCBI Taxonomy" id="182803"/>
    <lineage>
        <taxon>Eukaryota</taxon>
        <taxon>Metazoa</taxon>
        <taxon>Ecdysozoa</taxon>
        <taxon>Arthropoda</taxon>
        <taxon>Chelicerata</taxon>
        <taxon>Arachnida</taxon>
        <taxon>Araneae</taxon>
        <taxon>Araneomorphae</taxon>
        <taxon>Entelegynae</taxon>
        <taxon>Araneoidea</taxon>
        <taxon>Araneidae</taxon>
        <taxon>Araneus</taxon>
    </lineage>
</organism>